<gene>
    <name evidence="1" type="ORF">FEK35_04090</name>
</gene>
<organism evidence="1 2">
    <name type="scientific">Nocardia cyriacigeorgica</name>
    <dbReference type="NCBI Taxonomy" id="135487"/>
    <lineage>
        <taxon>Bacteria</taxon>
        <taxon>Bacillati</taxon>
        <taxon>Actinomycetota</taxon>
        <taxon>Actinomycetes</taxon>
        <taxon>Mycobacteriales</taxon>
        <taxon>Nocardiaceae</taxon>
        <taxon>Nocardia</taxon>
    </lineage>
</organism>
<proteinExistence type="predicted"/>
<dbReference type="AlphaFoldDB" id="A0A5R8PJD1"/>
<protein>
    <submittedName>
        <fullName evidence="1">Uncharacterized protein</fullName>
    </submittedName>
</protein>
<dbReference type="EMBL" id="VBUU01000002">
    <property type="protein sequence ID" value="TLG16446.1"/>
    <property type="molecule type" value="Genomic_DNA"/>
</dbReference>
<sequence>MISHPAQVTARRDVRLVGVGCNGPDVIRTPTAVPTVCGSPSGLAPRCSTTHRCTSIPDSTIIHRRKTLFWNVIRLLPWNPSSKHLPETKGRTMNVQRIHERQMRRLGVARRLGEFVMPEATLNCDSLARARSSP</sequence>
<evidence type="ECO:0000313" key="2">
    <source>
        <dbReference type="Proteomes" id="UP000308349"/>
    </source>
</evidence>
<evidence type="ECO:0000313" key="1">
    <source>
        <dbReference type="EMBL" id="TLG16446.1"/>
    </source>
</evidence>
<name>A0A5R8PJD1_9NOCA</name>
<reference evidence="1 2" key="1">
    <citation type="submission" date="2019-05" db="EMBL/GenBank/DDBJ databases">
        <title>Genomes sequences of two Nocardia cyriacigeorgica environmental isolates, type strains Nocardia asteroides ATCC 19247 and Nocardia cyriacigeorgica DSM 44484.</title>
        <authorList>
            <person name="Vautrin F."/>
            <person name="Bergeron E."/>
            <person name="Dubost A."/>
            <person name="Abrouk D."/>
            <person name="Rodriguez Nava V."/>
            <person name="Pujic P."/>
        </authorList>
    </citation>
    <scope>NUCLEOTIDE SEQUENCE [LARGE SCALE GENOMIC DNA]</scope>
    <source>
        <strain evidence="1 2">EML 1456</strain>
    </source>
</reference>
<accession>A0A5R8PJD1</accession>
<comment type="caution">
    <text evidence="1">The sequence shown here is derived from an EMBL/GenBank/DDBJ whole genome shotgun (WGS) entry which is preliminary data.</text>
</comment>
<dbReference type="Proteomes" id="UP000308349">
    <property type="component" value="Unassembled WGS sequence"/>
</dbReference>
<dbReference type="RefSeq" id="WP_138455029.1">
    <property type="nucleotide sequence ID" value="NZ_VBUU01000002.1"/>
</dbReference>